<dbReference type="PROSITE" id="PS50109">
    <property type="entry name" value="HIS_KIN"/>
    <property type="match status" value="1"/>
</dbReference>
<dbReference type="Gene3D" id="6.10.340.10">
    <property type="match status" value="1"/>
</dbReference>
<dbReference type="PRINTS" id="PR00344">
    <property type="entry name" value="BCTRLSENSOR"/>
</dbReference>
<evidence type="ECO:0000256" key="13">
    <source>
        <dbReference type="ARBA" id="ARBA00023136"/>
    </source>
</evidence>
<sequence>MKILTRFIGSTAISIGLVIAVMGGSTHLIRQTEKSVEESRDLANQAVRQTQDLRLSLAKQTAALKNFLLLNRSRADLDAYEEAKAEFLAGLKTLETLMPNATQTNVVRRRHQFLVRLVKGLANSTISTSSQAQQDVKAINSFEEDIKLFLNALTEEVLQQDLLTRQAAAQLKKTAMLATYMLIGVVLLIFVAQFALTLLPVIRSIEALQVGAAKLGKGDWNYRLNIHTGDEIEQLAQEFNQMASRLAESYASLEQKREAADAANRAKSEFLANMSHELRTPLNGILGYTQILDRSNSWGEKERKGIDIIYQCGSHLLTLINDILDISKIEARRLELDPYTVYLPSLLQGIAEIFDIRSQQKGIEFVYLPDANLPEGIEVDEKRLRQVLINLLGNAVKFTDRGKVTFKVKQLDRGELKNKEKNSPVTLLRFQIEDTGIGMSSEVLEKIFQPFEQVSNSKRNSEGTGLGLAISQNIVQLMGSQIQVQSQLGVGSTFFFDLELPLSQEWHIGNNVDIDRLVGYQGKRQTILVVDDKWENRSVIVHLLEPLGFTVIEAEDGQDGLTKAIEIKPNLIITDILMPVMDGYQFLKQIRQSEILKVIPVIVSSASVSKMDQRHSLEAGGDDFLAKPVQLDDLLQMLRKYLQLNWIYQSISDSEQKLSATPELESSTPSTSFVLPPSEDLEQLLLLVQQGRLKKLTDAAVALEQRNPQYAALVQQILNLSKGFQIAKLEAFIQQLLDEVPCS</sequence>
<dbReference type="SUPFAM" id="SSF52172">
    <property type="entry name" value="CheY-like"/>
    <property type="match status" value="1"/>
</dbReference>
<dbReference type="Gene3D" id="1.10.287.130">
    <property type="match status" value="1"/>
</dbReference>
<dbReference type="Pfam" id="PF00512">
    <property type="entry name" value="HisKA"/>
    <property type="match status" value="1"/>
</dbReference>
<keyword evidence="11 17" id="KW-1133">Transmembrane helix</keyword>
<dbReference type="Pfam" id="PF02518">
    <property type="entry name" value="HATPase_c"/>
    <property type="match status" value="1"/>
</dbReference>
<dbReference type="PROSITE" id="PS50885">
    <property type="entry name" value="HAMP"/>
    <property type="match status" value="1"/>
</dbReference>
<keyword evidence="6" id="KW-0808">Transferase</keyword>
<dbReference type="STRING" id="454136.NIES2119_13550"/>
<dbReference type="OrthoDB" id="569347at2"/>
<dbReference type="SMART" id="SM00387">
    <property type="entry name" value="HATPase_c"/>
    <property type="match status" value="1"/>
</dbReference>
<evidence type="ECO:0000256" key="14">
    <source>
        <dbReference type="ARBA" id="ARBA00074306"/>
    </source>
</evidence>
<evidence type="ECO:0000259" key="18">
    <source>
        <dbReference type="PROSITE" id="PS50109"/>
    </source>
</evidence>
<dbReference type="RefSeq" id="WP_073594025.1">
    <property type="nucleotide sequence ID" value="NZ_MRCE01000012.1"/>
</dbReference>
<evidence type="ECO:0000256" key="17">
    <source>
        <dbReference type="SAM" id="Phobius"/>
    </source>
</evidence>
<evidence type="ECO:0000256" key="4">
    <source>
        <dbReference type="ARBA" id="ARBA00012438"/>
    </source>
</evidence>
<evidence type="ECO:0000256" key="5">
    <source>
        <dbReference type="ARBA" id="ARBA00022553"/>
    </source>
</evidence>
<dbReference type="Proteomes" id="UP000185860">
    <property type="component" value="Unassembled WGS sequence"/>
</dbReference>
<evidence type="ECO:0000259" key="19">
    <source>
        <dbReference type="PROSITE" id="PS50110"/>
    </source>
</evidence>
<feature type="domain" description="HAMP" evidence="20">
    <location>
        <begin position="199"/>
        <end position="251"/>
    </location>
</feature>
<dbReference type="SMART" id="SM00304">
    <property type="entry name" value="HAMP"/>
    <property type="match status" value="1"/>
</dbReference>
<evidence type="ECO:0000256" key="10">
    <source>
        <dbReference type="ARBA" id="ARBA00022840"/>
    </source>
</evidence>
<dbReference type="GO" id="GO:0005524">
    <property type="term" value="F:ATP binding"/>
    <property type="evidence" value="ECO:0007669"/>
    <property type="project" value="UniProtKB-KW"/>
</dbReference>
<dbReference type="InterPro" id="IPR011006">
    <property type="entry name" value="CheY-like_superfamily"/>
</dbReference>
<dbReference type="FunFam" id="3.30.565.10:FF:000010">
    <property type="entry name" value="Sensor histidine kinase RcsC"/>
    <property type="match status" value="1"/>
</dbReference>
<dbReference type="CDD" id="cd06225">
    <property type="entry name" value="HAMP"/>
    <property type="match status" value="1"/>
</dbReference>
<dbReference type="InterPro" id="IPR003594">
    <property type="entry name" value="HATPase_dom"/>
</dbReference>
<evidence type="ECO:0000256" key="9">
    <source>
        <dbReference type="ARBA" id="ARBA00022777"/>
    </source>
</evidence>
<keyword evidence="16" id="KW-0175">Coiled coil</keyword>
<dbReference type="CDD" id="cd00082">
    <property type="entry name" value="HisKA"/>
    <property type="match status" value="1"/>
</dbReference>
<dbReference type="InterPro" id="IPR003660">
    <property type="entry name" value="HAMP_dom"/>
</dbReference>
<dbReference type="AlphaFoldDB" id="A0A1U7IJF5"/>
<feature type="modified residue" description="4-aspartylphosphate" evidence="15">
    <location>
        <position position="575"/>
    </location>
</feature>
<accession>A0A1U7IJF5</accession>
<keyword evidence="5 15" id="KW-0597">Phosphoprotein</keyword>
<comment type="catalytic activity">
    <reaction evidence="1">
        <text>ATP + protein L-histidine = ADP + protein N-phospho-L-histidine.</text>
        <dbReference type="EC" id="2.7.13.3"/>
    </reaction>
</comment>
<comment type="subcellular location">
    <subcellularLocation>
        <location evidence="2">Membrane</location>
    </subcellularLocation>
</comment>
<dbReference type="SUPFAM" id="SSF47384">
    <property type="entry name" value="Homodimeric domain of signal transducing histidine kinase"/>
    <property type="match status" value="1"/>
</dbReference>
<keyword evidence="9 21" id="KW-0418">Kinase</keyword>
<dbReference type="InterPro" id="IPR036890">
    <property type="entry name" value="HATPase_C_sf"/>
</dbReference>
<dbReference type="InterPro" id="IPR036097">
    <property type="entry name" value="HisK_dim/P_sf"/>
</dbReference>
<dbReference type="SMART" id="SM00448">
    <property type="entry name" value="REC"/>
    <property type="match status" value="1"/>
</dbReference>
<feature type="domain" description="Histidine kinase" evidence="18">
    <location>
        <begin position="273"/>
        <end position="502"/>
    </location>
</feature>
<evidence type="ECO:0000256" key="7">
    <source>
        <dbReference type="ARBA" id="ARBA00022692"/>
    </source>
</evidence>
<feature type="coiled-coil region" evidence="16">
    <location>
        <begin position="236"/>
        <end position="263"/>
    </location>
</feature>
<dbReference type="InterPro" id="IPR001789">
    <property type="entry name" value="Sig_transdc_resp-reg_receiver"/>
</dbReference>
<dbReference type="SUPFAM" id="SSF158472">
    <property type="entry name" value="HAMP domain-like"/>
    <property type="match status" value="1"/>
</dbReference>
<keyword evidence="7 17" id="KW-0812">Transmembrane</keyword>
<dbReference type="PROSITE" id="PS50110">
    <property type="entry name" value="RESPONSE_REGULATORY"/>
    <property type="match status" value="1"/>
</dbReference>
<proteinExistence type="inferred from homology"/>
<feature type="domain" description="Response regulatory" evidence="19">
    <location>
        <begin position="526"/>
        <end position="642"/>
    </location>
</feature>
<feature type="transmembrane region" description="Helical" evidence="17">
    <location>
        <begin position="175"/>
        <end position="196"/>
    </location>
</feature>
<keyword evidence="13 17" id="KW-0472">Membrane</keyword>
<comment type="similarity">
    <text evidence="3">In the N-terminal section; belongs to the phytochrome family.</text>
</comment>
<dbReference type="CDD" id="cd17546">
    <property type="entry name" value="REC_hyHK_CKI1_RcsC-like"/>
    <property type="match status" value="1"/>
</dbReference>
<keyword evidence="8" id="KW-0547">Nucleotide-binding</keyword>
<dbReference type="FunFam" id="1.10.287.130:FF:000004">
    <property type="entry name" value="Ethylene receptor 1"/>
    <property type="match status" value="1"/>
</dbReference>
<dbReference type="Pfam" id="PF00072">
    <property type="entry name" value="Response_reg"/>
    <property type="match status" value="1"/>
</dbReference>
<keyword evidence="10" id="KW-0067">ATP-binding</keyword>
<dbReference type="Pfam" id="PF00672">
    <property type="entry name" value="HAMP"/>
    <property type="match status" value="1"/>
</dbReference>
<evidence type="ECO:0000256" key="2">
    <source>
        <dbReference type="ARBA" id="ARBA00004370"/>
    </source>
</evidence>
<evidence type="ECO:0000256" key="16">
    <source>
        <dbReference type="SAM" id="Coils"/>
    </source>
</evidence>
<evidence type="ECO:0000313" key="22">
    <source>
        <dbReference type="Proteomes" id="UP000185860"/>
    </source>
</evidence>
<protein>
    <recommendedName>
        <fullName evidence="14">Circadian input-output histidine kinase CikA</fullName>
        <ecNumber evidence="4">2.7.13.3</ecNumber>
    </recommendedName>
</protein>
<dbReference type="Gene3D" id="3.30.565.10">
    <property type="entry name" value="Histidine kinase-like ATPase, C-terminal domain"/>
    <property type="match status" value="1"/>
</dbReference>
<dbReference type="SUPFAM" id="SSF55874">
    <property type="entry name" value="ATPase domain of HSP90 chaperone/DNA topoisomerase II/histidine kinase"/>
    <property type="match status" value="1"/>
</dbReference>
<dbReference type="InterPro" id="IPR004358">
    <property type="entry name" value="Sig_transdc_His_kin-like_C"/>
</dbReference>
<comment type="caution">
    <text evidence="21">The sequence shown here is derived from an EMBL/GenBank/DDBJ whole genome shotgun (WGS) entry which is preliminary data.</text>
</comment>
<evidence type="ECO:0000256" key="3">
    <source>
        <dbReference type="ARBA" id="ARBA00006402"/>
    </source>
</evidence>
<dbReference type="GO" id="GO:0016020">
    <property type="term" value="C:membrane"/>
    <property type="evidence" value="ECO:0007669"/>
    <property type="project" value="UniProtKB-SubCell"/>
</dbReference>
<dbReference type="PANTHER" id="PTHR43047">
    <property type="entry name" value="TWO-COMPONENT HISTIDINE PROTEIN KINASE"/>
    <property type="match status" value="1"/>
</dbReference>
<name>A0A1U7IJF5_9CYAN</name>
<evidence type="ECO:0000256" key="15">
    <source>
        <dbReference type="PROSITE-ProRule" id="PRU00169"/>
    </source>
</evidence>
<dbReference type="InterPro" id="IPR003661">
    <property type="entry name" value="HisK_dim/P_dom"/>
</dbReference>
<dbReference type="CDD" id="cd16922">
    <property type="entry name" value="HATPase_EvgS-ArcB-TorS-like"/>
    <property type="match status" value="1"/>
</dbReference>
<evidence type="ECO:0000256" key="8">
    <source>
        <dbReference type="ARBA" id="ARBA00022741"/>
    </source>
</evidence>
<keyword evidence="12" id="KW-0902">Two-component regulatory system</keyword>
<organism evidence="21 22">
    <name type="scientific">[Phormidium ambiguum] IAM M-71</name>
    <dbReference type="NCBI Taxonomy" id="454136"/>
    <lineage>
        <taxon>Bacteria</taxon>
        <taxon>Bacillati</taxon>
        <taxon>Cyanobacteriota</taxon>
        <taxon>Cyanophyceae</taxon>
        <taxon>Oscillatoriophycideae</taxon>
        <taxon>Aerosakkonematales</taxon>
        <taxon>Aerosakkonemataceae</taxon>
        <taxon>Floridanema</taxon>
    </lineage>
</organism>
<evidence type="ECO:0000256" key="6">
    <source>
        <dbReference type="ARBA" id="ARBA00022679"/>
    </source>
</evidence>
<dbReference type="InterPro" id="IPR005467">
    <property type="entry name" value="His_kinase_dom"/>
</dbReference>
<evidence type="ECO:0000259" key="20">
    <source>
        <dbReference type="PROSITE" id="PS50885"/>
    </source>
</evidence>
<dbReference type="SMART" id="SM00388">
    <property type="entry name" value="HisKA"/>
    <property type="match status" value="1"/>
</dbReference>
<dbReference type="EMBL" id="MRCE01000012">
    <property type="protein sequence ID" value="OKH37276.1"/>
    <property type="molecule type" value="Genomic_DNA"/>
</dbReference>
<evidence type="ECO:0000256" key="11">
    <source>
        <dbReference type="ARBA" id="ARBA00022989"/>
    </source>
</evidence>
<gene>
    <name evidence="21" type="ORF">NIES2119_13550</name>
</gene>
<evidence type="ECO:0000256" key="1">
    <source>
        <dbReference type="ARBA" id="ARBA00000085"/>
    </source>
</evidence>
<reference evidence="21 22" key="1">
    <citation type="submission" date="2016-11" db="EMBL/GenBank/DDBJ databases">
        <title>Draft Genome Sequences of Nine Cyanobacterial Strains from Diverse Habitats.</title>
        <authorList>
            <person name="Zhu T."/>
            <person name="Hou S."/>
            <person name="Lu X."/>
            <person name="Hess W.R."/>
        </authorList>
    </citation>
    <scope>NUCLEOTIDE SEQUENCE [LARGE SCALE GENOMIC DNA]</scope>
    <source>
        <strain evidence="21 22">IAM M-71</strain>
    </source>
</reference>
<dbReference type="GO" id="GO:0000155">
    <property type="term" value="F:phosphorelay sensor kinase activity"/>
    <property type="evidence" value="ECO:0007669"/>
    <property type="project" value="InterPro"/>
</dbReference>
<dbReference type="EC" id="2.7.13.3" evidence="4"/>
<dbReference type="Gene3D" id="3.40.50.2300">
    <property type="match status" value="1"/>
</dbReference>
<evidence type="ECO:0000313" key="21">
    <source>
        <dbReference type="EMBL" id="OKH37276.1"/>
    </source>
</evidence>
<evidence type="ECO:0000256" key="12">
    <source>
        <dbReference type="ARBA" id="ARBA00023012"/>
    </source>
</evidence>
<feature type="transmembrane region" description="Helical" evidence="17">
    <location>
        <begin position="6"/>
        <end position="29"/>
    </location>
</feature>